<comment type="caution">
    <text evidence="2">The sequence shown here is derived from an EMBL/GenBank/DDBJ whole genome shotgun (WGS) entry which is preliminary data.</text>
</comment>
<dbReference type="Proteomes" id="UP000308744">
    <property type="component" value="Unassembled WGS sequence"/>
</dbReference>
<dbReference type="AlphaFoldDB" id="A0A4V5TP14"/>
<dbReference type="EMBL" id="SZPU01000005">
    <property type="protein sequence ID" value="TKI72483.1"/>
    <property type="molecule type" value="Genomic_DNA"/>
</dbReference>
<accession>A0A4V5TP14</accession>
<dbReference type="RefSeq" id="WP_107896137.1">
    <property type="nucleotide sequence ID" value="NZ_PYWM01000017.1"/>
</dbReference>
<protein>
    <submittedName>
        <fullName evidence="2">Uncharacterized protein</fullName>
    </submittedName>
</protein>
<proteinExistence type="predicted"/>
<organism evidence="2 3">
    <name type="scientific">Lysinibacillus mangiferihumi</name>
    <dbReference type="NCBI Taxonomy" id="1130819"/>
    <lineage>
        <taxon>Bacteria</taxon>
        <taxon>Bacillati</taxon>
        <taxon>Bacillota</taxon>
        <taxon>Bacilli</taxon>
        <taxon>Bacillales</taxon>
        <taxon>Bacillaceae</taxon>
        <taxon>Lysinibacillus</taxon>
    </lineage>
</organism>
<sequence length="100" mass="11000">MKKFLLGLLLAGSSFAFYDEVYASEVSDTEGQSVEQEQEEVETIYFSGNQGLLITDDVIIRKISDLPSNDIPNLESKFNYKGNGVVTLGAGEWDLIGMSL</sequence>
<name>A0A4V5TP14_9BACI</name>
<feature type="signal peptide" evidence="1">
    <location>
        <begin position="1"/>
        <end position="18"/>
    </location>
</feature>
<keyword evidence="1" id="KW-0732">Signal</keyword>
<reference evidence="2 3" key="1">
    <citation type="submission" date="2019-04" db="EMBL/GenBank/DDBJ databases">
        <title>Lysinibacillus genome sequencing.</title>
        <authorList>
            <person name="Dunlap C."/>
        </authorList>
    </citation>
    <scope>NUCLEOTIDE SEQUENCE [LARGE SCALE GENOMIC DNA]</scope>
    <source>
        <strain evidence="2 3">CCTCC AB 2010389</strain>
    </source>
</reference>
<evidence type="ECO:0000256" key="1">
    <source>
        <dbReference type="SAM" id="SignalP"/>
    </source>
</evidence>
<evidence type="ECO:0000313" key="2">
    <source>
        <dbReference type="EMBL" id="TKI72483.1"/>
    </source>
</evidence>
<keyword evidence="3" id="KW-1185">Reference proteome</keyword>
<evidence type="ECO:0000313" key="3">
    <source>
        <dbReference type="Proteomes" id="UP000308744"/>
    </source>
</evidence>
<gene>
    <name evidence="2" type="ORF">FC756_01510</name>
</gene>
<feature type="chain" id="PRO_5038449092" evidence="1">
    <location>
        <begin position="19"/>
        <end position="100"/>
    </location>
</feature>